<proteinExistence type="predicted"/>
<organism evidence="3 4">
    <name type="scientific">Paeniglutamicibacter psychrophenolicus</name>
    <dbReference type="NCBI Taxonomy" id="257454"/>
    <lineage>
        <taxon>Bacteria</taxon>
        <taxon>Bacillati</taxon>
        <taxon>Actinomycetota</taxon>
        <taxon>Actinomycetes</taxon>
        <taxon>Micrococcales</taxon>
        <taxon>Micrococcaceae</taxon>
        <taxon>Paeniglutamicibacter</taxon>
    </lineage>
</organism>
<keyword evidence="4" id="KW-1185">Reference proteome</keyword>
<evidence type="ECO:0000313" key="4">
    <source>
        <dbReference type="Proteomes" id="UP000766570"/>
    </source>
</evidence>
<protein>
    <submittedName>
        <fullName evidence="3">Amidohydrolase YtcJ</fullName>
    </submittedName>
</protein>
<dbReference type="RefSeq" id="WP_209906352.1">
    <property type="nucleotide sequence ID" value="NZ_BAAAMI010000019.1"/>
</dbReference>
<dbReference type="Proteomes" id="UP000766570">
    <property type="component" value="Unassembled WGS sequence"/>
</dbReference>
<dbReference type="PANTHER" id="PTHR22642">
    <property type="entry name" value="IMIDAZOLONEPROPIONASE"/>
    <property type="match status" value="1"/>
</dbReference>
<name>A0ABS4WA99_9MICC</name>
<evidence type="ECO:0000313" key="3">
    <source>
        <dbReference type="EMBL" id="MBP2373132.1"/>
    </source>
</evidence>
<dbReference type="Gene3D" id="2.30.40.10">
    <property type="entry name" value="Urease, subunit C, domain 1"/>
    <property type="match status" value="1"/>
</dbReference>
<accession>A0ABS4WA99</accession>
<evidence type="ECO:0000259" key="2">
    <source>
        <dbReference type="Pfam" id="PF07969"/>
    </source>
</evidence>
<comment type="caution">
    <text evidence="3">The sequence shown here is derived from an EMBL/GenBank/DDBJ whole genome shotgun (WGS) entry which is preliminary data.</text>
</comment>
<dbReference type="SUPFAM" id="SSF51556">
    <property type="entry name" value="Metallo-dependent hydrolases"/>
    <property type="match status" value="1"/>
</dbReference>
<dbReference type="CDD" id="cd01300">
    <property type="entry name" value="YtcJ_like"/>
    <property type="match status" value="1"/>
</dbReference>
<dbReference type="InterPro" id="IPR013108">
    <property type="entry name" value="Amidohydro_3"/>
</dbReference>
<feature type="domain" description="Amidohydrolase 3" evidence="2">
    <location>
        <begin position="50"/>
        <end position="525"/>
    </location>
</feature>
<dbReference type="EMBL" id="JAGIOE010000001">
    <property type="protein sequence ID" value="MBP2373132.1"/>
    <property type="molecule type" value="Genomic_DNA"/>
</dbReference>
<evidence type="ECO:0000256" key="1">
    <source>
        <dbReference type="SAM" id="MobiDB-lite"/>
    </source>
</evidence>
<dbReference type="InterPro" id="IPR033932">
    <property type="entry name" value="YtcJ-like"/>
</dbReference>
<dbReference type="PANTHER" id="PTHR22642:SF2">
    <property type="entry name" value="PROTEIN LONG AFTER FAR-RED 3"/>
    <property type="match status" value="1"/>
</dbReference>
<dbReference type="Pfam" id="PF07969">
    <property type="entry name" value="Amidohydro_3"/>
    <property type="match status" value="1"/>
</dbReference>
<dbReference type="Gene3D" id="3.10.310.70">
    <property type="match status" value="1"/>
</dbReference>
<gene>
    <name evidence="3" type="ORF">JOF46_001044</name>
</gene>
<feature type="region of interest" description="Disordered" evidence="1">
    <location>
        <begin position="435"/>
        <end position="455"/>
    </location>
</feature>
<dbReference type="InterPro" id="IPR032466">
    <property type="entry name" value="Metal_Hydrolase"/>
</dbReference>
<sequence>MTFTVYENAVFHTLDPHNPTASALVADEGRIRFLGSVGEAREFAPQARRIDLGGAHAMPGLADSHIHTAQFALRQAEVDLSPASSSSEAVALVAQRVAQLEPGDSTSWIFGGRWNHRAWDQTELPDRHELDAATGSHPTALHHSDLHTYWLNSAALAYLGIDAATPDPVGGTIVRDTSGSATGILLEAAGFNAGRALEEVTRDALAKLLPSALRTLVRQGITSIHDIDGMDAWDAFSDLHERRELPLRVNKIMPVAVLDHIIEQGVRSGQGDPWLRRGGVKIFSDGSLSSGTCLMHAPYGHSRSEGLAVTAPEELNRLVKLANHNGLSAAVHAIGDRAVSNALDAFELAAQNRTSLPAASNRIEHVQHIARRDLPRLAASGALACMQPASCTSDIELVDSLLGDHDVLSYAWGSILDAGGAVSFSSDAPVEGTNPFHGLHAGTTRQRPNGFPAGGWQPEEILTRSQALHAAATSHTRATGEQHLKGTLETGKLADFIVVDRDPVSCTPLELHSTHTLMTVIDGRIHWSD</sequence>
<dbReference type="SUPFAM" id="SSF51338">
    <property type="entry name" value="Composite domain of metallo-dependent hydrolases"/>
    <property type="match status" value="1"/>
</dbReference>
<reference evidence="3 4" key="1">
    <citation type="submission" date="2021-03" db="EMBL/GenBank/DDBJ databases">
        <title>Sequencing the genomes of 1000 actinobacteria strains.</title>
        <authorList>
            <person name="Klenk H.-P."/>
        </authorList>
    </citation>
    <scope>NUCLEOTIDE SEQUENCE [LARGE SCALE GENOMIC DNA]</scope>
    <source>
        <strain evidence="3 4">DSM 15454</strain>
    </source>
</reference>
<dbReference type="Gene3D" id="3.20.20.140">
    <property type="entry name" value="Metal-dependent hydrolases"/>
    <property type="match status" value="1"/>
</dbReference>
<dbReference type="InterPro" id="IPR011059">
    <property type="entry name" value="Metal-dep_hydrolase_composite"/>
</dbReference>